<evidence type="ECO:0000256" key="2">
    <source>
        <dbReference type="ARBA" id="ARBA00022692"/>
    </source>
</evidence>
<proteinExistence type="predicted"/>
<keyword evidence="3 6" id="KW-1133">Transmembrane helix</keyword>
<keyword evidence="2 6" id="KW-0812">Transmembrane</keyword>
<name>A0A2C9XXN7_CABSO</name>
<evidence type="ECO:0000313" key="8">
    <source>
        <dbReference type="EMBL" id="OTP80258.1"/>
    </source>
</evidence>
<comment type="caution">
    <text evidence="8">The sequence shown here is derived from an EMBL/GenBank/DDBJ whole genome shotgun (WGS) entry which is preliminary data.</text>
</comment>
<feature type="transmembrane region" description="Helical" evidence="6">
    <location>
        <begin position="134"/>
        <end position="155"/>
    </location>
</feature>
<feature type="transmembrane region" description="Helical" evidence="6">
    <location>
        <begin position="197"/>
        <end position="218"/>
    </location>
</feature>
<dbReference type="Proteomes" id="UP000194546">
    <property type="component" value="Unassembled WGS sequence"/>
</dbReference>
<evidence type="ECO:0000256" key="1">
    <source>
        <dbReference type="ARBA" id="ARBA00004141"/>
    </source>
</evidence>
<dbReference type="Pfam" id="PF06271">
    <property type="entry name" value="RDD"/>
    <property type="match status" value="1"/>
</dbReference>
<evidence type="ECO:0000259" key="7">
    <source>
        <dbReference type="Pfam" id="PF06271"/>
    </source>
</evidence>
<evidence type="ECO:0000256" key="3">
    <source>
        <dbReference type="ARBA" id="ARBA00022989"/>
    </source>
</evidence>
<evidence type="ECO:0000313" key="9">
    <source>
        <dbReference type="Proteomes" id="UP000194546"/>
    </source>
</evidence>
<dbReference type="GO" id="GO:0016020">
    <property type="term" value="C:membrane"/>
    <property type="evidence" value="ECO:0007669"/>
    <property type="project" value="UniProtKB-SubCell"/>
</dbReference>
<gene>
    <name evidence="8" type="ORF">PAMC26510_03115</name>
</gene>
<evidence type="ECO:0000256" key="4">
    <source>
        <dbReference type="ARBA" id="ARBA00023136"/>
    </source>
</evidence>
<evidence type="ECO:0000256" key="6">
    <source>
        <dbReference type="SAM" id="Phobius"/>
    </source>
</evidence>
<organism evidence="8 9">
    <name type="scientific">Caballeronia sordidicola</name>
    <name type="common">Burkholderia sordidicola</name>
    <dbReference type="NCBI Taxonomy" id="196367"/>
    <lineage>
        <taxon>Bacteria</taxon>
        <taxon>Pseudomonadati</taxon>
        <taxon>Pseudomonadota</taxon>
        <taxon>Betaproteobacteria</taxon>
        <taxon>Burkholderiales</taxon>
        <taxon>Burkholderiaceae</taxon>
        <taxon>Caballeronia</taxon>
    </lineage>
</organism>
<dbReference type="InterPro" id="IPR010432">
    <property type="entry name" value="RDD"/>
</dbReference>
<feature type="transmembrane region" description="Helical" evidence="6">
    <location>
        <begin position="238"/>
        <end position="256"/>
    </location>
</feature>
<accession>A0A2C9XXN7</accession>
<comment type="subcellular location">
    <subcellularLocation>
        <location evidence="1">Membrane</location>
        <topology evidence="1">Multi-pass membrane protein</topology>
    </subcellularLocation>
</comment>
<keyword evidence="4 6" id="KW-0472">Membrane</keyword>
<feature type="transmembrane region" description="Helical" evidence="6">
    <location>
        <begin position="99"/>
        <end position="122"/>
    </location>
</feature>
<feature type="region of interest" description="Disordered" evidence="5">
    <location>
        <begin position="281"/>
        <end position="308"/>
    </location>
</feature>
<dbReference type="AlphaFoldDB" id="A0A2C9XXN7"/>
<dbReference type="EMBL" id="NBTY01000007">
    <property type="protein sequence ID" value="OTP80258.1"/>
    <property type="molecule type" value="Genomic_DNA"/>
</dbReference>
<sequence length="643" mass="70272">MRGITVSIRGAIVASLVWVCLAYVFSASHGPLTGPAFVGWFVLPLLLIWGGVWILSSVLGKTAKVESAESAVTAKPTRAENKVVHSDGLTRFYARSFDLLLWSFLVGYPIGLIVAEGLPLFAGAVGSHGLNFAIALYASISCLLLASSLGLDALIYRLFGNTPGKALLGITVHTRTGDRLSPGQYLNRNFSIWARGFAFGLPLLSFVAVCVSGVTLWKKGATRWDSYWGYEVNKTPQKTWRVAVFMVVGVLLLTFTRMSARELGNSLAAIVVADRMVGSVPTSSAASRTTPPNATLSQSVAEQQPVAQQNSEKIVSRAIATATWRNPISGLPALLDSRWQEDSAHEDQDNPLLFITQNGDRVMSVQPVISEPYSGDFYKPVTALKKRVESGRVVFEGEGFGVPGPQTAALYPYVGQRGEPRVRPFMRAWVFEGSGTYWMILYAADASVTQPDEAARAFFSAVLKSTRVDQPATDLTATESPIRWLNPVTGNTVKLAAHWGFNPYVPSKANPWAYTSLLRCSQIVGAPCGGGEEAVGVRYFPDSGDSPQNLQEFAQTMHAAKDPVYPLLVQAREEMRNGRHVWEGESMGYAALTGGYHTEFVRFWLFRSNNGFWRVTYAAEPSFPRDTKDAEEFFNDVFSTTTP</sequence>
<reference evidence="8 9" key="1">
    <citation type="submission" date="2017-03" db="EMBL/GenBank/DDBJ databases">
        <title>Genome analysis of strain PAMC 26510.</title>
        <authorList>
            <person name="Oh H.-M."/>
            <person name="Yang J.-A."/>
        </authorList>
    </citation>
    <scope>NUCLEOTIDE SEQUENCE [LARGE SCALE GENOMIC DNA]</scope>
    <source>
        <strain evidence="8 9">PAMC 26510</strain>
    </source>
</reference>
<evidence type="ECO:0000256" key="5">
    <source>
        <dbReference type="SAM" id="MobiDB-lite"/>
    </source>
</evidence>
<feature type="domain" description="RDD" evidence="7">
    <location>
        <begin position="90"/>
        <end position="217"/>
    </location>
</feature>
<feature type="transmembrane region" description="Helical" evidence="6">
    <location>
        <begin position="36"/>
        <end position="55"/>
    </location>
</feature>
<protein>
    <recommendedName>
        <fullName evidence="7">RDD domain-containing protein</fullName>
    </recommendedName>
</protein>